<organism evidence="3 4">
    <name type="scientific">Plakobranchus ocellatus</name>
    <dbReference type="NCBI Taxonomy" id="259542"/>
    <lineage>
        <taxon>Eukaryota</taxon>
        <taxon>Metazoa</taxon>
        <taxon>Spiralia</taxon>
        <taxon>Lophotrochozoa</taxon>
        <taxon>Mollusca</taxon>
        <taxon>Gastropoda</taxon>
        <taxon>Heterobranchia</taxon>
        <taxon>Euthyneura</taxon>
        <taxon>Panpulmonata</taxon>
        <taxon>Sacoglossa</taxon>
        <taxon>Placobranchoidea</taxon>
        <taxon>Plakobranchidae</taxon>
        <taxon>Plakobranchus</taxon>
    </lineage>
</organism>
<dbReference type="SMART" id="SM00034">
    <property type="entry name" value="CLECT"/>
    <property type="match status" value="1"/>
</dbReference>
<keyword evidence="4" id="KW-1185">Reference proteome</keyword>
<keyword evidence="1" id="KW-0812">Transmembrane</keyword>
<dbReference type="InterPro" id="IPR055469">
    <property type="entry name" value="DUF7041"/>
</dbReference>
<reference evidence="3 4" key="1">
    <citation type="journal article" date="2021" name="Elife">
        <title>Chloroplast acquisition without the gene transfer in kleptoplastic sea slugs, Plakobranchus ocellatus.</title>
        <authorList>
            <person name="Maeda T."/>
            <person name="Takahashi S."/>
            <person name="Yoshida T."/>
            <person name="Shimamura S."/>
            <person name="Takaki Y."/>
            <person name="Nagai Y."/>
            <person name="Toyoda A."/>
            <person name="Suzuki Y."/>
            <person name="Arimoto A."/>
            <person name="Ishii H."/>
            <person name="Satoh N."/>
            <person name="Nishiyama T."/>
            <person name="Hasebe M."/>
            <person name="Maruyama T."/>
            <person name="Minagawa J."/>
            <person name="Obokata J."/>
            <person name="Shigenobu S."/>
        </authorList>
    </citation>
    <scope>NUCLEOTIDE SEQUENCE [LARGE SCALE GENOMIC DNA]</scope>
</reference>
<dbReference type="Pfam" id="PF23055">
    <property type="entry name" value="DUF7041"/>
    <property type="match status" value="1"/>
</dbReference>
<dbReference type="Proteomes" id="UP000735302">
    <property type="component" value="Unassembled WGS sequence"/>
</dbReference>
<evidence type="ECO:0000313" key="3">
    <source>
        <dbReference type="EMBL" id="GFO32258.1"/>
    </source>
</evidence>
<dbReference type="EMBL" id="BLXT01006579">
    <property type="protein sequence ID" value="GFO32258.1"/>
    <property type="molecule type" value="Genomic_DNA"/>
</dbReference>
<dbReference type="InterPro" id="IPR016186">
    <property type="entry name" value="C-type_lectin-like/link_sf"/>
</dbReference>
<feature type="transmembrane region" description="Helical" evidence="1">
    <location>
        <begin position="258"/>
        <end position="278"/>
    </location>
</feature>
<evidence type="ECO:0000259" key="2">
    <source>
        <dbReference type="PROSITE" id="PS50041"/>
    </source>
</evidence>
<dbReference type="InterPro" id="IPR001304">
    <property type="entry name" value="C-type_lectin-like"/>
</dbReference>
<keyword evidence="1" id="KW-0472">Membrane</keyword>
<comment type="caution">
    <text evidence="3">The sequence shown here is derived from an EMBL/GenBank/DDBJ whole genome shotgun (WGS) entry which is preliminary data.</text>
</comment>
<sequence>MELDAIKQLADAIREQTLHATQATTTTVSSVSAVAFKAPQFWQTNAKAWFIRLEASFNTHTPPITQDLTKFHHVIQLLDSSTARRVQAVLENPPPVGKYDSLKSALLNAYEATQLQKDQELLNLNGLGDRKPSELLQHMRSLNHDPGTLFRALFLKQLPPDVRRILAQTPDADLDTLAKTADGIMDVEFVAAATRSVENTSPIEVTHEEQANSGYGDVNALQRNHRFRQKHRTTTPTPTFVLCKYHTRFASKARSCEHFVYISVICVLLCAAICMFDASQLHKKTRGRTRRLGPCDHGWAENKMTETCTKVFHPKNSKPSTWYKARSTCKNLGADLVVIHDVNMTQFLRAQIRPHRNVAFWIGLQKFAPFTWGWITEKIKINYTNWAMKIGEQPFNCGSLLGEGTWRSEMCKYKRYHICEKPINKDCRVKGKVYKHKTQHNFTKLCGNPFTCYYRRWLRQNFECSWKGACLKLNDEKDGNKCIKARNNFTILVPK</sequence>
<dbReference type="SUPFAM" id="SSF56436">
    <property type="entry name" value="C-type lectin-like"/>
    <property type="match status" value="1"/>
</dbReference>
<dbReference type="InterPro" id="IPR016187">
    <property type="entry name" value="CTDL_fold"/>
</dbReference>
<dbReference type="AlphaFoldDB" id="A0AAV4CJV3"/>
<proteinExistence type="predicted"/>
<gene>
    <name evidence="3" type="ORF">PoB_005876300</name>
</gene>
<accession>A0AAV4CJV3</accession>
<evidence type="ECO:0000256" key="1">
    <source>
        <dbReference type="SAM" id="Phobius"/>
    </source>
</evidence>
<dbReference type="PROSITE" id="PS50041">
    <property type="entry name" value="C_TYPE_LECTIN_2"/>
    <property type="match status" value="1"/>
</dbReference>
<dbReference type="PANTHER" id="PTHR33327:SF3">
    <property type="entry name" value="RNA-DIRECTED DNA POLYMERASE"/>
    <property type="match status" value="1"/>
</dbReference>
<dbReference type="Pfam" id="PF00059">
    <property type="entry name" value="Lectin_C"/>
    <property type="match status" value="1"/>
</dbReference>
<dbReference type="PANTHER" id="PTHR33327">
    <property type="entry name" value="ENDONUCLEASE"/>
    <property type="match status" value="1"/>
</dbReference>
<keyword evidence="1" id="KW-1133">Transmembrane helix</keyword>
<evidence type="ECO:0000313" key="4">
    <source>
        <dbReference type="Proteomes" id="UP000735302"/>
    </source>
</evidence>
<dbReference type="Gene3D" id="3.10.100.10">
    <property type="entry name" value="Mannose-Binding Protein A, subunit A"/>
    <property type="match status" value="1"/>
</dbReference>
<name>A0AAV4CJV3_9GAST</name>
<protein>
    <submittedName>
        <fullName evidence="3">Transposon ty3-g Gag-Pol polyprotein</fullName>
    </submittedName>
</protein>
<dbReference type="CDD" id="cd00037">
    <property type="entry name" value="CLECT"/>
    <property type="match status" value="1"/>
</dbReference>
<feature type="domain" description="C-type lectin" evidence="2">
    <location>
        <begin position="304"/>
        <end position="420"/>
    </location>
</feature>